<dbReference type="RefSeq" id="WP_127027393.1">
    <property type="nucleotide sequence ID" value="NZ_RYFG02000061.1"/>
</dbReference>
<comment type="caution">
    <text evidence="1">The sequence shown here is derived from an EMBL/GenBank/DDBJ whole genome shotgun (WGS) entry which is preliminary data.</text>
</comment>
<dbReference type="CDD" id="cd00093">
    <property type="entry name" value="HTH_XRE"/>
    <property type="match status" value="1"/>
</dbReference>
<evidence type="ECO:0000313" key="1">
    <source>
        <dbReference type="EMBL" id="TRW98987.1"/>
    </source>
</evidence>
<protein>
    <submittedName>
        <fullName evidence="1">XRE family transcriptional regulator</fullName>
    </submittedName>
</protein>
<dbReference type="Proteomes" id="UP000733744">
    <property type="component" value="Unassembled WGS sequence"/>
</dbReference>
<dbReference type="InterPro" id="IPR001387">
    <property type="entry name" value="Cro/C1-type_HTH"/>
</dbReference>
<sequence length="62" mass="7042">MESPTPEEIIDARKKSSKSQTEAAAVIYCSLGAWQKWELGKRTMHPAFFELFKIKTIANGRN</sequence>
<dbReference type="InterPro" id="IPR010982">
    <property type="entry name" value="Lambda_DNA-bd_dom_sf"/>
</dbReference>
<proteinExistence type="predicted"/>
<organism evidence="1 2">
    <name type="scientific">Candidatus Methylobacter oryzae</name>
    <dbReference type="NCBI Taxonomy" id="2497749"/>
    <lineage>
        <taxon>Bacteria</taxon>
        <taxon>Pseudomonadati</taxon>
        <taxon>Pseudomonadota</taxon>
        <taxon>Gammaproteobacteria</taxon>
        <taxon>Methylococcales</taxon>
        <taxon>Methylococcaceae</taxon>
        <taxon>Methylobacter</taxon>
    </lineage>
</organism>
<accession>A0ABY3CCE6</accession>
<evidence type="ECO:0000313" key="2">
    <source>
        <dbReference type="Proteomes" id="UP000733744"/>
    </source>
</evidence>
<dbReference type="Gene3D" id="1.10.260.40">
    <property type="entry name" value="lambda repressor-like DNA-binding domains"/>
    <property type="match status" value="1"/>
</dbReference>
<name>A0ABY3CCE6_9GAMM</name>
<keyword evidence="2" id="KW-1185">Reference proteome</keyword>
<dbReference type="SUPFAM" id="SSF47413">
    <property type="entry name" value="lambda repressor-like DNA-binding domains"/>
    <property type="match status" value="1"/>
</dbReference>
<reference evidence="1 2" key="1">
    <citation type="journal article" date="2019" name="Antonie Van Leeuwenhoek">
        <title>Description of 'Ca. Methylobacter oryzae' KRF1, a novel species from the environmentally important Methylobacter clade 2.</title>
        <authorList>
            <person name="Khatri K."/>
            <person name="Mohite J.A."/>
            <person name="Pandit P.S."/>
            <person name="Bahulikar R."/>
            <person name="Rahalkar M.C."/>
        </authorList>
    </citation>
    <scope>NUCLEOTIDE SEQUENCE [LARGE SCALE GENOMIC DNA]</scope>
    <source>
        <strain evidence="1 2">KRF1</strain>
    </source>
</reference>
<gene>
    <name evidence="1" type="ORF">EKO24_006825</name>
</gene>
<dbReference type="EMBL" id="RYFG02000061">
    <property type="protein sequence ID" value="TRW98987.1"/>
    <property type="molecule type" value="Genomic_DNA"/>
</dbReference>